<keyword evidence="1" id="KW-0812">Transmembrane</keyword>
<evidence type="ECO:0000313" key="2">
    <source>
        <dbReference type="EMBL" id="QGN17350.1"/>
    </source>
</evidence>
<accession>A0ABX6F0J0</accession>
<keyword evidence="1" id="KW-0472">Membrane</keyword>
<reference evidence="2 3" key="1">
    <citation type="submission" date="2016-03" db="EMBL/GenBank/DDBJ databases">
        <title>How can Kluyveromyces marxianus grow so fast - potential evolutionary course in Saccharomyces Complex revealed by comparative genomics.</title>
        <authorList>
            <person name="Mo W."/>
            <person name="Lu W."/>
            <person name="Yang X."/>
            <person name="Qi J."/>
            <person name="Lv H."/>
        </authorList>
    </citation>
    <scope>NUCLEOTIDE SEQUENCE [LARGE SCALE GENOMIC DNA]</scope>
    <source>
        <strain evidence="2 3">FIM1</strain>
    </source>
</reference>
<name>A0ABX6F0J0_KLUMA</name>
<reference evidence="2 3" key="2">
    <citation type="submission" date="2019-11" db="EMBL/GenBank/DDBJ databases">
        <authorList>
            <person name="Lu H."/>
        </authorList>
    </citation>
    <scope>NUCLEOTIDE SEQUENCE [LARGE SCALE GENOMIC DNA]</scope>
    <source>
        <strain evidence="2 3">FIM1</strain>
    </source>
</reference>
<evidence type="ECO:0000313" key="3">
    <source>
        <dbReference type="Proteomes" id="UP000422736"/>
    </source>
</evidence>
<feature type="transmembrane region" description="Helical" evidence="1">
    <location>
        <begin position="23"/>
        <end position="50"/>
    </location>
</feature>
<evidence type="ECO:0000256" key="1">
    <source>
        <dbReference type="SAM" id="Phobius"/>
    </source>
</evidence>
<proteinExistence type="predicted"/>
<dbReference type="Proteomes" id="UP000422736">
    <property type="component" value="Chromosome 6"/>
</dbReference>
<gene>
    <name evidence="2" type="ORF">FIM1_4082</name>
</gene>
<keyword evidence="3" id="KW-1185">Reference proteome</keyword>
<sequence>MPPTPLSSDFFPSIQVPFSSSSFFFFFFFFFGFFFFFFFFFFVFFGLFLLCPLVATTRCVHCFSTFSNIFFTGSADYSCATGVNGIQQLTGDRTGDRQYWLGCCAIYLIHHLLRHRKPKKYTIKQRNRNNKSRRIVSPPFISPAVTMCVTR</sequence>
<keyword evidence="1" id="KW-1133">Transmembrane helix</keyword>
<dbReference type="EMBL" id="CP015059">
    <property type="protein sequence ID" value="QGN17350.1"/>
    <property type="molecule type" value="Genomic_DNA"/>
</dbReference>
<organism evidence="2 3">
    <name type="scientific">Kluyveromyces marxianus</name>
    <name type="common">Yeast</name>
    <name type="synonym">Candida kefyr</name>
    <dbReference type="NCBI Taxonomy" id="4911"/>
    <lineage>
        <taxon>Eukaryota</taxon>
        <taxon>Fungi</taxon>
        <taxon>Dikarya</taxon>
        <taxon>Ascomycota</taxon>
        <taxon>Saccharomycotina</taxon>
        <taxon>Saccharomycetes</taxon>
        <taxon>Saccharomycetales</taxon>
        <taxon>Saccharomycetaceae</taxon>
        <taxon>Kluyveromyces</taxon>
    </lineage>
</organism>
<protein>
    <submittedName>
        <fullName evidence="2">Uncharacterized protein</fullName>
    </submittedName>
</protein>